<dbReference type="Proteomes" id="UP001148313">
    <property type="component" value="Unassembled WGS sequence"/>
</dbReference>
<evidence type="ECO:0000256" key="4">
    <source>
        <dbReference type="ARBA" id="ARBA00022679"/>
    </source>
</evidence>
<evidence type="ECO:0000256" key="2">
    <source>
        <dbReference type="ARBA" id="ARBA00010566"/>
    </source>
</evidence>
<organism evidence="7 8">
    <name type="scientific">Hoeflea poritis</name>
    <dbReference type="NCBI Taxonomy" id="2993659"/>
    <lineage>
        <taxon>Bacteria</taxon>
        <taxon>Pseudomonadati</taxon>
        <taxon>Pseudomonadota</taxon>
        <taxon>Alphaproteobacteria</taxon>
        <taxon>Hyphomicrobiales</taxon>
        <taxon>Rhizobiaceae</taxon>
        <taxon>Hoeflea</taxon>
    </lineage>
</organism>
<dbReference type="PANTHER" id="PTHR11739">
    <property type="entry name" value="CITRATE SYNTHASE"/>
    <property type="match status" value="1"/>
</dbReference>
<evidence type="ECO:0000256" key="6">
    <source>
        <dbReference type="SAM" id="Phobius"/>
    </source>
</evidence>
<dbReference type="PANTHER" id="PTHR11739:SF4">
    <property type="entry name" value="CITRATE SYNTHASE, PEROXISOMAL"/>
    <property type="match status" value="1"/>
</dbReference>
<dbReference type="Gene3D" id="1.10.580.10">
    <property type="entry name" value="Citrate Synthase, domain 1"/>
    <property type="match status" value="1"/>
</dbReference>
<feature type="region of interest" description="Disordered" evidence="5">
    <location>
        <begin position="269"/>
        <end position="291"/>
    </location>
</feature>
<comment type="caution">
    <text evidence="7">The sequence shown here is derived from an EMBL/GenBank/DDBJ whole genome shotgun (WGS) entry which is preliminary data.</text>
</comment>
<evidence type="ECO:0000256" key="3">
    <source>
        <dbReference type="ARBA" id="ARBA00012972"/>
    </source>
</evidence>
<accession>A0ABT4VJL5</accession>
<keyword evidence="4" id="KW-0808">Transferase</keyword>
<gene>
    <name evidence="7" type="ORF">OOZ53_06045</name>
</gene>
<name>A0ABT4VJL5_9HYPH</name>
<dbReference type="RefSeq" id="WP_271088452.1">
    <property type="nucleotide sequence ID" value="NZ_JAPJZH010000003.1"/>
</dbReference>
<dbReference type="CDD" id="cd06102">
    <property type="entry name" value="citrate_synt_like_2"/>
    <property type="match status" value="1"/>
</dbReference>
<sequence>MKNPADSDFCTVTAPEACAMLGISRDTLYAYVSRGLVRTIAHPDDARRSLYDRRDIESLSTRKRRGRSRRAVAESTINWGEPILTSKITRIADGRFYYRGKDAVVLSRTVTLEAALILLAGVHMRSPYSSVADRPMKEERTPFDRILLEMARQAVGSRGGDGRPRAGELMRLTALAASSGSDRPDLPMHQLLSRAWCNNPSAADLMRRALVLCADHELNASTYAARVAASAGASLPAALLAGLSTLSGTGHGGITTRCRRWMDDVESRARQSVPDVATDGTPPPGFSHPLYPDGDPRAAELLTHIGISDRWQRIVEEVHRRTGSHPSLDFALAMLERRLRLVEGAALGIFAVGRMAGWLAHIFEQRRSGRLIRPRAQTGG</sequence>
<protein>
    <recommendedName>
        <fullName evidence="3">citrate synthase (unknown stereospecificity)</fullName>
        <ecNumber evidence="3">2.3.3.16</ecNumber>
    </recommendedName>
</protein>
<keyword evidence="6" id="KW-0812">Transmembrane</keyword>
<evidence type="ECO:0000256" key="5">
    <source>
        <dbReference type="SAM" id="MobiDB-lite"/>
    </source>
</evidence>
<dbReference type="InterPro" id="IPR016143">
    <property type="entry name" value="Citrate_synth-like_sm_a-sub"/>
</dbReference>
<dbReference type="InterPro" id="IPR036969">
    <property type="entry name" value="Citrate_synthase_sf"/>
</dbReference>
<keyword evidence="6" id="KW-0472">Membrane</keyword>
<dbReference type="InterPro" id="IPR016142">
    <property type="entry name" value="Citrate_synth-like_lrg_a-sub"/>
</dbReference>
<dbReference type="PRINTS" id="PR00143">
    <property type="entry name" value="CITRTSNTHASE"/>
</dbReference>
<comment type="pathway">
    <text evidence="1">Carbohydrate metabolism; tricarboxylic acid cycle; isocitrate from oxaloacetate: step 1/2.</text>
</comment>
<evidence type="ECO:0000313" key="7">
    <source>
        <dbReference type="EMBL" id="MDA4844902.1"/>
    </source>
</evidence>
<dbReference type="EMBL" id="JAPJZH010000003">
    <property type="protein sequence ID" value="MDA4844902.1"/>
    <property type="molecule type" value="Genomic_DNA"/>
</dbReference>
<evidence type="ECO:0000313" key="8">
    <source>
        <dbReference type="Proteomes" id="UP001148313"/>
    </source>
</evidence>
<dbReference type="Gene3D" id="1.10.230.10">
    <property type="entry name" value="Cytochrome P450-Terp, domain 2"/>
    <property type="match status" value="1"/>
</dbReference>
<dbReference type="Pfam" id="PF00285">
    <property type="entry name" value="Citrate_synt"/>
    <property type="match status" value="1"/>
</dbReference>
<reference evidence="7" key="1">
    <citation type="submission" date="2022-11" db="EMBL/GenBank/DDBJ databases">
        <title>Hoeflea poritis sp. nov., isolated from scleractinian coral Porites lutea.</title>
        <authorList>
            <person name="Zhang G."/>
            <person name="Wei Q."/>
            <person name="Cai L."/>
        </authorList>
    </citation>
    <scope>NUCLEOTIDE SEQUENCE</scope>
    <source>
        <strain evidence="7">E7-10</strain>
    </source>
</reference>
<dbReference type="EC" id="2.3.3.16" evidence="3"/>
<keyword evidence="8" id="KW-1185">Reference proteome</keyword>
<comment type="similarity">
    <text evidence="2">Belongs to the citrate synthase family.</text>
</comment>
<keyword evidence="6" id="KW-1133">Transmembrane helix</keyword>
<dbReference type="InterPro" id="IPR002020">
    <property type="entry name" value="Citrate_synthase"/>
</dbReference>
<feature type="transmembrane region" description="Helical" evidence="6">
    <location>
        <begin position="344"/>
        <end position="363"/>
    </location>
</feature>
<evidence type="ECO:0000256" key="1">
    <source>
        <dbReference type="ARBA" id="ARBA00004751"/>
    </source>
</evidence>
<proteinExistence type="inferred from homology"/>
<dbReference type="SUPFAM" id="SSF48256">
    <property type="entry name" value="Citrate synthase"/>
    <property type="match status" value="1"/>
</dbReference>